<dbReference type="UniPathway" id="UPA00299"/>
<dbReference type="InterPro" id="IPR006379">
    <property type="entry name" value="HAD-SF_hydro_IIB"/>
</dbReference>
<comment type="pathway">
    <text evidence="3 6">Glycan biosynthesis; trehalose biosynthesis.</text>
</comment>
<comment type="function">
    <text evidence="6">Removes the phosphate from trehalose 6-phosphate to produce free trehalose.</text>
</comment>
<reference evidence="7 8" key="1">
    <citation type="journal article" date="2018" name="Plant J.">
        <title>Genome sequences of Chlorella sorokiniana UTEX 1602 and Micractinium conductrix SAG 241.80: implications to maltose excretion by a green alga.</title>
        <authorList>
            <person name="Arriola M.B."/>
            <person name="Velmurugan N."/>
            <person name="Zhang Y."/>
            <person name="Plunkett M.H."/>
            <person name="Hondzo H."/>
            <person name="Barney B.M."/>
        </authorList>
    </citation>
    <scope>NUCLEOTIDE SEQUENCE [LARGE SCALE GENOMIC DNA]</scope>
    <source>
        <strain evidence="8">UTEX 1602</strain>
    </source>
</reference>
<comment type="catalytic activity">
    <reaction evidence="1 6">
        <text>alpha,alpha-trehalose 6-phosphate + H2O = alpha,alpha-trehalose + phosphate</text>
        <dbReference type="Rhea" id="RHEA:23420"/>
        <dbReference type="ChEBI" id="CHEBI:15377"/>
        <dbReference type="ChEBI" id="CHEBI:16551"/>
        <dbReference type="ChEBI" id="CHEBI:43474"/>
        <dbReference type="ChEBI" id="CHEBI:58429"/>
        <dbReference type="EC" id="3.1.3.12"/>
    </reaction>
</comment>
<dbReference type="OrthoDB" id="411251at2759"/>
<dbReference type="Proteomes" id="UP000239899">
    <property type="component" value="Unassembled WGS sequence"/>
</dbReference>
<dbReference type="Gene3D" id="3.40.50.1000">
    <property type="entry name" value="HAD superfamily/HAD-like"/>
    <property type="match status" value="2"/>
</dbReference>
<dbReference type="InterPro" id="IPR003337">
    <property type="entry name" value="Trehalose_PPase"/>
</dbReference>
<evidence type="ECO:0000256" key="3">
    <source>
        <dbReference type="ARBA" id="ARBA00005199"/>
    </source>
</evidence>
<evidence type="ECO:0000256" key="5">
    <source>
        <dbReference type="ARBA" id="ARBA00022801"/>
    </source>
</evidence>
<comment type="cofactor">
    <cofactor evidence="2 6">
        <name>a divalent metal cation</name>
        <dbReference type="ChEBI" id="CHEBI:60240"/>
    </cofactor>
</comment>
<dbReference type="AlphaFoldDB" id="A0A2P6U3P8"/>
<organism evidence="7 8">
    <name type="scientific">Chlorella sorokiniana</name>
    <name type="common">Freshwater green alga</name>
    <dbReference type="NCBI Taxonomy" id="3076"/>
    <lineage>
        <taxon>Eukaryota</taxon>
        <taxon>Viridiplantae</taxon>
        <taxon>Chlorophyta</taxon>
        <taxon>core chlorophytes</taxon>
        <taxon>Trebouxiophyceae</taxon>
        <taxon>Chlorellales</taxon>
        <taxon>Chlorellaceae</taxon>
        <taxon>Chlorella clade</taxon>
        <taxon>Chlorella</taxon>
    </lineage>
</organism>
<evidence type="ECO:0000256" key="2">
    <source>
        <dbReference type="ARBA" id="ARBA00001968"/>
    </source>
</evidence>
<dbReference type="STRING" id="3076.A0A2P6U3P8"/>
<evidence type="ECO:0000256" key="4">
    <source>
        <dbReference type="ARBA" id="ARBA00008770"/>
    </source>
</evidence>
<sequence>MDGAHTLRQAALVSRVSFEPLSMLEQNGLTRDGSGVSAQSDSEFEAWREEHPCALHSFDQIAALAANKLVAVFLDYDGTLTPIVSNPDLALMSDHARAAVRRVAQLFPTAIISGRGREKVQQFVQLAELYYAGSHGMDIVGPDVEGTPHADLAFQPAAQYEPLMDAVYEELAAGVAQIAGSSVEHNKFCVSVHFRNCDPDDYPAVVGVVEAVAAAHPELRVTRGRKVLEVRPQVDWDKGTALAHLLELLGLADPDRVVCLYIGDDRTDEDAFKVLAERRLGGGILVSTKPKPTAALWTLRDPAEVAAFLNRLVAWGQTNDNLWHSVGSCTGWAMCPSMRRRSQEATLQARAAVACPAPAGCNVTDSSSAGRGAR</sequence>
<evidence type="ECO:0000256" key="6">
    <source>
        <dbReference type="RuleBase" id="RU361117"/>
    </source>
</evidence>
<keyword evidence="8" id="KW-1185">Reference proteome</keyword>
<evidence type="ECO:0000256" key="1">
    <source>
        <dbReference type="ARBA" id="ARBA00000500"/>
    </source>
</evidence>
<gene>
    <name evidence="7" type="ORF">C2E21_0413</name>
</gene>
<dbReference type="PANTHER" id="PTHR43768">
    <property type="entry name" value="TREHALOSE 6-PHOSPHATE PHOSPHATASE"/>
    <property type="match status" value="1"/>
</dbReference>
<dbReference type="EC" id="3.1.3.12" evidence="6"/>
<dbReference type="PANTHER" id="PTHR43768:SF3">
    <property type="entry name" value="TREHALOSE 6-PHOSPHATE PHOSPHATASE"/>
    <property type="match status" value="1"/>
</dbReference>
<comment type="caution">
    <text evidence="7">The sequence shown here is derived from an EMBL/GenBank/DDBJ whole genome shotgun (WGS) entry which is preliminary data.</text>
</comment>
<dbReference type="FunFam" id="3.30.70.1020:FF:000004">
    <property type="entry name" value="Trehalose 6-phosphate phosphatase"/>
    <property type="match status" value="1"/>
</dbReference>
<evidence type="ECO:0000313" key="8">
    <source>
        <dbReference type="Proteomes" id="UP000239899"/>
    </source>
</evidence>
<dbReference type="GO" id="GO:0004805">
    <property type="term" value="F:trehalose-phosphatase activity"/>
    <property type="evidence" value="ECO:0007669"/>
    <property type="project" value="UniProtKB-EC"/>
</dbReference>
<dbReference type="InterPro" id="IPR023214">
    <property type="entry name" value="HAD_sf"/>
</dbReference>
<keyword evidence="5 6" id="KW-0378">Hydrolase</keyword>
<dbReference type="InterPro" id="IPR044651">
    <property type="entry name" value="OTSB-like"/>
</dbReference>
<protein>
    <recommendedName>
        <fullName evidence="6">Trehalose 6-phosphate phosphatase</fullName>
        <ecNumber evidence="6">3.1.3.12</ecNumber>
    </recommendedName>
</protein>
<dbReference type="InterPro" id="IPR036412">
    <property type="entry name" value="HAD-like_sf"/>
</dbReference>
<dbReference type="GO" id="GO:0005992">
    <property type="term" value="P:trehalose biosynthetic process"/>
    <property type="evidence" value="ECO:0007669"/>
    <property type="project" value="UniProtKB-UniPathway"/>
</dbReference>
<evidence type="ECO:0000313" key="7">
    <source>
        <dbReference type="EMBL" id="PRW60926.1"/>
    </source>
</evidence>
<comment type="similarity">
    <text evidence="4 6">Belongs to the trehalose phosphatase family.</text>
</comment>
<dbReference type="SUPFAM" id="SSF56784">
    <property type="entry name" value="HAD-like"/>
    <property type="match status" value="1"/>
</dbReference>
<dbReference type="EMBL" id="LHPG02000001">
    <property type="protein sequence ID" value="PRW60926.1"/>
    <property type="molecule type" value="Genomic_DNA"/>
</dbReference>
<proteinExistence type="inferred from homology"/>
<name>A0A2P6U3P8_CHLSO</name>
<dbReference type="Pfam" id="PF02358">
    <property type="entry name" value="Trehalose_PPase"/>
    <property type="match status" value="1"/>
</dbReference>
<dbReference type="NCBIfam" id="TIGR00685">
    <property type="entry name" value="T6PP"/>
    <property type="match status" value="1"/>
</dbReference>
<accession>A0A2P6U3P8</accession>
<dbReference type="NCBIfam" id="TIGR01484">
    <property type="entry name" value="HAD-SF-IIB"/>
    <property type="match status" value="1"/>
</dbReference>